<dbReference type="GO" id="GO:0005524">
    <property type="term" value="F:ATP binding"/>
    <property type="evidence" value="ECO:0007669"/>
    <property type="project" value="UniProtKB-KW"/>
</dbReference>
<dbReference type="Gene3D" id="1.10.510.10">
    <property type="entry name" value="Transferase(Phosphotransferase) domain 1"/>
    <property type="match status" value="1"/>
</dbReference>
<dbReference type="Proteomes" id="UP000694523">
    <property type="component" value="Unplaced"/>
</dbReference>
<keyword evidence="2" id="KW-0547">Nucleotide-binding</keyword>
<dbReference type="PANTHER" id="PTHR45832:SF3">
    <property type="entry name" value="NON-SPECIFIC SERINE_THREONINE PROTEIN KINASE"/>
    <property type="match status" value="1"/>
</dbReference>
<dbReference type="Ensembl" id="ENSNMLT00000040861.1">
    <property type="protein sequence ID" value="ENSNMLP00000036680.1"/>
    <property type="gene ID" value="ENSNMLG00000022745.1"/>
</dbReference>
<dbReference type="PROSITE" id="PS50011">
    <property type="entry name" value="PROTEIN_KINASE_DOM"/>
    <property type="match status" value="1"/>
</dbReference>
<dbReference type="AlphaFoldDB" id="A0A8C6UR31"/>
<accession>A0A8C6UR31</accession>
<dbReference type="EC" id="2.7.11.1" evidence="1"/>
<evidence type="ECO:0000313" key="6">
    <source>
        <dbReference type="Proteomes" id="UP000694523"/>
    </source>
</evidence>
<dbReference type="Pfam" id="PF00069">
    <property type="entry name" value="Pkinase"/>
    <property type="match status" value="1"/>
</dbReference>
<organism evidence="5 6">
    <name type="scientific">Neogobius melanostomus</name>
    <name type="common">round goby</name>
    <dbReference type="NCBI Taxonomy" id="47308"/>
    <lineage>
        <taxon>Eukaryota</taxon>
        <taxon>Metazoa</taxon>
        <taxon>Chordata</taxon>
        <taxon>Craniata</taxon>
        <taxon>Vertebrata</taxon>
        <taxon>Euteleostomi</taxon>
        <taxon>Actinopterygii</taxon>
        <taxon>Neopterygii</taxon>
        <taxon>Teleostei</taxon>
        <taxon>Neoteleostei</taxon>
        <taxon>Acanthomorphata</taxon>
        <taxon>Gobiaria</taxon>
        <taxon>Gobiiformes</taxon>
        <taxon>Gobioidei</taxon>
        <taxon>Gobiidae</taxon>
        <taxon>Benthophilinae</taxon>
        <taxon>Neogobiini</taxon>
        <taxon>Neogobius</taxon>
    </lineage>
</organism>
<keyword evidence="3" id="KW-0067">ATP-binding</keyword>
<evidence type="ECO:0000259" key="4">
    <source>
        <dbReference type="PROSITE" id="PS50011"/>
    </source>
</evidence>
<dbReference type="SUPFAM" id="SSF56112">
    <property type="entry name" value="Protein kinase-like (PK-like)"/>
    <property type="match status" value="1"/>
</dbReference>
<evidence type="ECO:0000256" key="1">
    <source>
        <dbReference type="ARBA" id="ARBA00012513"/>
    </source>
</evidence>
<evidence type="ECO:0000256" key="2">
    <source>
        <dbReference type="ARBA" id="ARBA00022741"/>
    </source>
</evidence>
<evidence type="ECO:0000313" key="5">
    <source>
        <dbReference type="Ensembl" id="ENSNMLP00000036680.1"/>
    </source>
</evidence>
<reference evidence="5" key="2">
    <citation type="submission" date="2025-09" db="UniProtKB">
        <authorList>
            <consortium name="Ensembl"/>
        </authorList>
    </citation>
    <scope>IDENTIFICATION</scope>
</reference>
<dbReference type="GO" id="GO:0004674">
    <property type="term" value="F:protein serine/threonine kinase activity"/>
    <property type="evidence" value="ECO:0007669"/>
    <property type="project" value="UniProtKB-EC"/>
</dbReference>
<dbReference type="InterPro" id="IPR011009">
    <property type="entry name" value="Kinase-like_dom_sf"/>
</dbReference>
<dbReference type="InterPro" id="IPR000719">
    <property type="entry name" value="Prot_kinase_dom"/>
</dbReference>
<protein>
    <recommendedName>
        <fullName evidence="1">non-specific serine/threonine protein kinase</fullName>
        <ecNumber evidence="1">2.7.11.1</ecNumber>
    </recommendedName>
</protein>
<sequence>MAPEVISKSPYGTEVDIWSMGIMVVEMVDGEPPYFSETPVAAMKRLRDELAPSVRNISPVLKDFLDRMLTRDPLERASATDLLEHPFLLQCGSPQCLVPLHHKW</sequence>
<reference evidence="5" key="1">
    <citation type="submission" date="2025-08" db="UniProtKB">
        <authorList>
            <consortium name="Ensembl"/>
        </authorList>
    </citation>
    <scope>IDENTIFICATION</scope>
</reference>
<proteinExistence type="predicted"/>
<keyword evidence="6" id="KW-1185">Reference proteome</keyword>
<feature type="domain" description="Protein kinase" evidence="4">
    <location>
        <begin position="1"/>
        <end position="88"/>
    </location>
</feature>
<dbReference type="InterPro" id="IPR051931">
    <property type="entry name" value="PAK3-like"/>
</dbReference>
<name>A0A8C6UR31_9GOBI</name>
<dbReference type="PANTHER" id="PTHR45832">
    <property type="entry name" value="SERINE/THREONINE-PROTEIN KINASE SAMKA-RELATED-RELATED"/>
    <property type="match status" value="1"/>
</dbReference>
<evidence type="ECO:0000256" key="3">
    <source>
        <dbReference type="ARBA" id="ARBA00022840"/>
    </source>
</evidence>